<protein>
    <submittedName>
        <fullName evidence="3">MSHA biogenesis protein MshK</fullName>
    </submittedName>
</protein>
<dbReference type="AlphaFoldDB" id="A0A5C4NU70"/>
<comment type="caution">
    <text evidence="3">The sequence shown here is derived from an EMBL/GenBank/DDBJ whole genome shotgun (WGS) entry which is preliminary data.</text>
</comment>
<feature type="region of interest" description="Disordered" evidence="1">
    <location>
        <begin position="110"/>
        <end position="133"/>
    </location>
</feature>
<evidence type="ECO:0000256" key="2">
    <source>
        <dbReference type="SAM" id="SignalP"/>
    </source>
</evidence>
<evidence type="ECO:0000256" key="1">
    <source>
        <dbReference type="SAM" id="MobiDB-lite"/>
    </source>
</evidence>
<dbReference type="EMBL" id="VDGE01000001">
    <property type="protein sequence ID" value="TNC78464.1"/>
    <property type="molecule type" value="Genomic_DNA"/>
</dbReference>
<reference evidence="3 4" key="1">
    <citation type="submission" date="2019-06" db="EMBL/GenBank/DDBJ databases">
        <title>Genome sequence of Janthinobacterium lividum UCD_MED1.</title>
        <authorList>
            <person name="De Leon M.E."/>
            <person name="Jospin G."/>
        </authorList>
    </citation>
    <scope>NUCLEOTIDE SEQUENCE [LARGE SCALE GENOMIC DNA]</scope>
    <source>
        <strain evidence="3 4">UCD_MED1</strain>
    </source>
</reference>
<feature type="chain" id="PRO_5022885426" evidence="2">
    <location>
        <begin position="28"/>
        <end position="133"/>
    </location>
</feature>
<evidence type="ECO:0000313" key="3">
    <source>
        <dbReference type="EMBL" id="TNC78464.1"/>
    </source>
</evidence>
<organism evidence="3 4">
    <name type="scientific">Janthinobacterium lividum</name>
    <dbReference type="NCBI Taxonomy" id="29581"/>
    <lineage>
        <taxon>Bacteria</taxon>
        <taxon>Pseudomonadati</taxon>
        <taxon>Pseudomonadota</taxon>
        <taxon>Betaproteobacteria</taxon>
        <taxon>Burkholderiales</taxon>
        <taxon>Oxalobacteraceae</taxon>
        <taxon>Janthinobacterium</taxon>
    </lineage>
</organism>
<feature type="signal peptide" evidence="2">
    <location>
        <begin position="1"/>
        <end position="27"/>
    </location>
</feature>
<name>A0A5C4NU70_9BURK</name>
<proteinExistence type="predicted"/>
<evidence type="ECO:0000313" key="4">
    <source>
        <dbReference type="Proteomes" id="UP000305681"/>
    </source>
</evidence>
<sequence length="133" mass="14034">MDRTLTFGPALLAPFLALSLAWPGAQAQALDDPTRPPAALWASASAAPVVAARPQLQSVLISTQPGGRRLAVIDGQTVKVGSKVGDAVVTEIHDTAVLLRRGKSLETFKLYPSSKTDNKADRKTDSKTGSKQE</sequence>
<keyword evidence="2" id="KW-0732">Signal</keyword>
<dbReference type="RefSeq" id="WP_139089593.1">
    <property type="nucleotide sequence ID" value="NZ_VDGE01000001.1"/>
</dbReference>
<accession>A0A5C4NU70</accession>
<feature type="compositionally biased region" description="Basic and acidic residues" evidence="1">
    <location>
        <begin position="116"/>
        <end position="133"/>
    </location>
</feature>
<gene>
    <name evidence="3" type="ORF">FHI69_04015</name>
</gene>
<dbReference type="Proteomes" id="UP000305681">
    <property type="component" value="Unassembled WGS sequence"/>
</dbReference>